<dbReference type="Pfam" id="PF01263">
    <property type="entry name" value="Aldose_epim"/>
    <property type="match status" value="1"/>
</dbReference>
<dbReference type="GO" id="GO:0030246">
    <property type="term" value="F:carbohydrate binding"/>
    <property type="evidence" value="ECO:0007669"/>
    <property type="project" value="InterPro"/>
</dbReference>
<dbReference type="EMBL" id="QYRN01000002">
    <property type="protein sequence ID" value="RIY02645.1"/>
    <property type="molecule type" value="Genomic_DNA"/>
</dbReference>
<proteinExistence type="predicted"/>
<reference evidence="2" key="1">
    <citation type="submission" date="2018-09" db="EMBL/GenBank/DDBJ databases">
        <authorList>
            <person name="Tuo L."/>
        </authorList>
    </citation>
    <scope>NUCLEOTIDE SEQUENCE [LARGE SCALE GENOMIC DNA]</scope>
    <source>
        <strain evidence="2">M2BS4Y-1</strain>
    </source>
</reference>
<dbReference type="InterPro" id="IPR008183">
    <property type="entry name" value="Aldose_1/G6P_1-epimerase"/>
</dbReference>
<dbReference type="CDD" id="cd09024">
    <property type="entry name" value="Aldose_epim_lacX"/>
    <property type="match status" value="1"/>
</dbReference>
<keyword evidence="2" id="KW-1185">Reference proteome</keyword>
<dbReference type="GO" id="GO:0016853">
    <property type="term" value="F:isomerase activity"/>
    <property type="evidence" value="ECO:0007669"/>
    <property type="project" value="InterPro"/>
</dbReference>
<dbReference type="Proteomes" id="UP000265750">
    <property type="component" value="Unassembled WGS sequence"/>
</dbReference>
<sequence length="292" mass="31469">MSDRITLETGELSATVALAGAELVGLTGADGAELLWQGGAEWPRRAPVLFPIVGRLAGDTLRHAGRSLRMTQHGFARDSLFRLVEATGTRAVLRLEDDERTRALFPFAFRLELAFAAEGPTLAVTATVTNPGTQVLPFGLGAHPGFRWPLVDGVPKHDHAIEFGAAESGEALSVRDGLLGPPRPIPLRGTVLPLSEALFADDALVLPSVRSRSLRYVARNADGSTARALRFSWEGYRDLGLWSKPGGASFLCVEPWYSMASPEGWDGEFADKPGLAHLAPGEHRAMTWRVTL</sequence>
<evidence type="ECO:0000313" key="1">
    <source>
        <dbReference type="EMBL" id="RIY02645.1"/>
    </source>
</evidence>
<dbReference type="RefSeq" id="WP_119538723.1">
    <property type="nucleotide sequence ID" value="NZ_QYRN01000002.1"/>
</dbReference>
<dbReference type="InterPro" id="IPR011013">
    <property type="entry name" value="Gal_mutarotase_sf_dom"/>
</dbReference>
<dbReference type="GO" id="GO:0005975">
    <property type="term" value="P:carbohydrate metabolic process"/>
    <property type="evidence" value="ECO:0007669"/>
    <property type="project" value="InterPro"/>
</dbReference>
<evidence type="ECO:0000313" key="2">
    <source>
        <dbReference type="Proteomes" id="UP000265750"/>
    </source>
</evidence>
<accession>A0A3A1WPH9</accession>
<dbReference type="SUPFAM" id="SSF74650">
    <property type="entry name" value="Galactose mutarotase-like"/>
    <property type="match status" value="1"/>
</dbReference>
<organism evidence="1 2">
    <name type="scientific">Aureimonas flava</name>
    <dbReference type="NCBI Taxonomy" id="2320271"/>
    <lineage>
        <taxon>Bacteria</taxon>
        <taxon>Pseudomonadati</taxon>
        <taxon>Pseudomonadota</taxon>
        <taxon>Alphaproteobacteria</taxon>
        <taxon>Hyphomicrobiales</taxon>
        <taxon>Aurantimonadaceae</taxon>
        <taxon>Aureimonas</taxon>
    </lineage>
</organism>
<protein>
    <submittedName>
        <fullName evidence="1">Aldose 1-epimerase family protein</fullName>
    </submittedName>
</protein>
<dbReference type="AlphaFoldDB" id="A0A3A1WPH9"/>
<dbReference type="InterPro" id="IPR014718">
    <property type="entry name" value="GH-type_carb-bd"/>
</dbReference>
<gene>
    <name evidence="1" type="ORF">D3218_04590</name>
</gene>
<dbReference type="OrthoDB" id="9795355at2"/>
<dbReference type="Gene3D" id="2.70.98.10">
    <property type="match status" value="1"/>
</dbReference>
<name>A0A3A1WPH9_9HYPH</name>
<dbReference type="InterPro" id="IPR037481">
    <property type="entry name" value="LacX"/>
</dbReference>
<comment type="caution">
    <text evidence="1">The sequence shown here is derived from an EMBL/GenBank/DDBJ whole genome shotgun (WGS) entry which is preliminary data.</text>
</comment>